<sequence>MDWALITALVERWRQETHTFHLPHGEMTITLQDVEVMLGLPVDGEDGSRLNMKWLQDTFAVLPDDANEVTVQQYTRAYILELLGGSYFADKSGEKVHLMFLPMLEDFDAAGRYSWGSAVLAWLYRELCRATDPDSCDIAGALILVQLWAWSRFPHISPAIKSIQPIVNAVDDANANANADVEVPADADVEVPADAAQPLPGGPYGTRWRNAKDIKDVSTHVLEQYRSDFSRQRPDQVIWEPYTDDVLSSLPEYCRIGQEVWRSVTPLICFQIVEWHLPNRALRQFGMQQDIPQPANTEVKLHDCDLRGKVHENWRHRWRHYISIWDHRREHVVTRDKMVGLMSYHDPYMDWYRRITRRFISRRSGCYEMMTLCNMRICEMFHPEQELDPAKFMELAAEAYQLAFNALEASNELHRLDSVQRVNTDSDTNSHTTVPPTATRRRRPRAQRPPHPRAQRPSRPSDPSSSMSVPPIQLPPPSQLPRLPPPSHLPNTTTPISVAHTTTPISVAHSTTPISAAHHEHTISFLTQTFSPLASFADVTPSSPTQSVGPFSPTQSGGPSSVPQSVVPTLVTQSEDLVQDIEVGDHGRGRGRGRGRGTKRLEPDMPVVLKRNPPRNKRKPCCGTE</sequence>
<organism evidence="3">
    <name type="scientific">Fagus sylvatica</name>
    <name type="common">Beechnut</name>
    <dbReference type="NCBI Taxonomy" id="28930"/>
    <lineage>
        <taxon>Eukaryota</taxon>
        <taxon>Viridiplantae</taxon>
        <taxon>Streptophyta</taxon>
        <taxon>Embryophyta</taxon>
        <taxon>Tracheophyta</taxon>
        <taxon>Spermatophyta</taxon>
        <taxon>Magnoliopsida</taxon>
        <taxon>eudicotyledons</taxon>
        <taxon>Gunneridae</taxon>
        <taxon>Pentapetalae</taxon>
        <taxon>rosids</taxon>
        <taxon>fabids</taxon>
        <taxon>Fagales</taxon>
        <taxon>Fagaceae</taxon>
        <taxon>Fagus</taxon>
    </lineage>
</organism>
<feature type="compositionally biased region" description="Polar residues" evidence="1">
    <location>
        <begin position="540"/>
        <end position="549"/>
    </location>
</feature>
<dbReference type="AlphaFoldDB" id="A0A2N9EG29"/>
<feature type="region of interest" description="Disordered" evidence="1">
    <location>
        <begin position="537"/>
        <end position="625"/>
    </location>
</feature>
<feature type="region of interest" description="Disordered" evidence="1">
    <location>
        <begin position="420"/>
        <end position="497"/>
    </location>
</feature>
<feature type="compositionally biased region" description="Polar residues" evidence="1">
    <location>
        <begin position="420"/>
        <end position="434"/>
    </location>
</feature>
<feature type="compositionally biased region" description="Low complexity" evidence="1">
    <location>
        <begin position="552"/>
        <end position="573"/>
    </location>
</feature>
<reference evidence="3" key="1">
    <citation type="submission" date="2018-02" db="EMBL/GenBank/DDBJ databases">
        <authorList>
            <person name="Cohen D.B."/>
            <person name="Kent A.D."/>
        </authorList>
    </citation>
    <scope>NUCLEOTIDE SEQUENCE</scope>
</reference>
<feature type="compositionally biased region" description="Low complexity" evidence="1">
    <location>
        <begin position="457"/>
        <end position="471"/>
    </location>
</feature>
<dbReference type="Pfam" id="PF10536">
    <property type="entry name" value="PMD"/>
    <property type="match status" value="2"/>
</dbReference>
<protein>
    <recommendedName>
        <fullName evidence="2">Aminotransferase-like plant mobile domain-containing protein</fullName>
    </recommendedName>
</protein>
<feature type="compositionally biased region" description="Basic residues" evidence="1">
    <location>
        <begin position="589"/>
        <end position="598"/>
    </location>
</feature>
<dbReference type="InterPro" id="IPR019557">
    <property type="entry name" value="AminoTfrase-like_pln_mobile"/>
</dbReference>
<evidence type="ECO:0000259" key="2">
    <source>
        <dbReference type="Pfam" id="PF10536"/>
    </source>
</evidence>
<name>A0A2N9EG29_FAGSY</name>
<evidence type="ECO:0000313" key="3">
    <source>
        <dbReference type="EMBL" id="SPC77917.1"/>
    </source>
</evidence>
<dbReference type="EMBL" id="OIVN01000302">
    <property type="protein sequence ID" value="SPC77917.1"/>
    <property type="molecule type" value="Genomic_DNA"/>
</dbReference>
<dbReference type="PANTHER" id="PTHR46033">
    <property type="entry name" value="PROTEIN MAIN-LIKE 2"/>
    <property type="match status" value="1"/>
</dbReference>
<feature type="domain" description="Aminotransferase-like plant mobile" evidence="2">
    <location>
        <begin position="47"/>
        <end position="353"/>
    </location>
</feature>
<dbReference type="InterPro" id="IPR044824">
    <property type="entry name" value="MAIN-like"/>
</dbReference>
<proteinExistence type="predicted"/>
<dbReference type="PANTHER" id="PTHR46033:SF8">
    <property type="entry name" value="PROTEIN MAINTENANCE OF MERISTEMS-LIKE"/>
    <property type="match status" value="1"/>
</dbReference>
<accession>A0A2N9EG29</accession>
<feature type="compositionally biased region" description="Basic residues" evidence="1">
    <location>
        <begin position="439"/>
        <end position="456"/>
    </location>
</feature>
<feature type="compositionally biased region" description="Basic residues" evidence="1">
    <location>
        <begin position="612"/>
        <end position="625"/>
    </location>
</feature>
<evidence type="ECO:0000256" key="1">
    <source>
        <dbReference type="SAM" id="MobiDB-lite"/>
    </source>
</evidence>
<feature type="compositionally biased region" description="Pro residues" evidence="1">
    <location>
        <begin position="472"/>
        <end position="488"/>
    </location>
</feature>
<gene>
    <name evidence="3" type="ORF">FSB_LOCUS5799</name>
</gene>
<feature type="domain" description="Aminotransferase-like plant mobile" evidence="2">
    <location>
        <begin position="1"/>
        <end position="45"/>
    </location>
</feature>
<dbReference type="GO" id="GO:0010073">
    <property type="term" value="P:meristem maintenance"/>
    <property type="evidence" value="ECO:0007669"/>
    <property type="project" value="InterPro"/>
</dbReference>